<dbReference type="Proteomes" id="UP001162162">
    <property type="component" value="Unassembled WGS sequence"/>
</dbReference>
<gene>
    <name evidence="2" type="ORF">NQ318_011461</name>
</gene>
<organism evidence="2 3">
    <name type="scientific">Aromia moschata</name>
    <dbReference type="NCBI Taxonomy" id="1265417"/>
    <lineage>
        <taxon>Eukaryota</taxon>
        <taxon>Metazoa</taxon>
        <taxon>Ecdysozoa</taxon>
        <taxon>Arthropoda</taxon>
        <taxon>Hexapoda</taxon>
        <taxon>Insecta</taxon>
        <taxon>Pterygota</taxon>
        <taxon>Neoptera</taxon>
        <taxon>Endopterygota</taxon>
        <taxon>Coleoptera</taxon>
        <taxon>Polyphaga</taxon>
        <taxon>Cucujiformia</taxon>
        <taxon>Chrysomeloidea</taxon>
        <taxon>Cerambycidae</taxon>
        <taxon>Cerambycinae</taxon>
        <taxon>Callichromatini</taxon>
        <taxon>Aromia</taxon>
    </lineage>
</organism>
<accession>A0AAV8X453</accession>
<name>A0AAV8X453_9CUCU</name>
<dbReference type="GO" id="GO:0005634">
    <property type="term" value="C:nucleus"/>
    <property type="evidence" value="ECO:0007669"/>
    <property type="project" value="TreeGrafter"/>
</dbReference>
<dbReference type="Pfam" id="PF03184">
    <property type="entry name" value="DDE_1"/>
    <property type="match status" value="1"/>
</dbReference>
<dbReference type="GO" id="GO:0003677">
    <property type="term" value="F:DNA binding"/>
    <property type="evidence" value="ECO:0007669"/>
    <property type="project" value="TreeGrafter"/>
</dbReference>
<dbReference type="PANTHER" id="PTHR19303:SF71">
    <property type="entry name" value="ZINC FINGER PHD-TYPE DOMAIN-CONTAINING PROTEIN"/>
    <property type="match status" value="1"/>
</dbReference>
<proteinExistence type="predicted"/>
<dbReference type="AlphaFoldDB" id="A0AAV8X453"/>
<dbReference type="InterPro" id="IPR036397">
    <property type="entry name" value="RNaseH_sf"/>
</dbReference>
<dbReference type="InterPro" id="IPR004875">
    <property type="entry name" value="DDE_SF_endonuclease_dom"/>
</dbReference>
<reference evidence="2" key="1">
    <citation type="journal article" date="2023" name="Insect Mol. Biol.">
        <title>Genome sequencing provides insights into the evolution of gene families encoding plant cell wall-degrading enzymes in longhorned beetles.</title>
        <authorList>
            <person name="Shin N.R."/>
            <person name="Okamura Y."/>
            <person name="Kirsch R."/>
            <person name="Pauchet Y."/>
        </authorList>
    </citation>
    <scope>NUCLEOTIDE SEQUENCE</scope>
    <source>
        <strain evidence="2">AMC_N1</strain>
    </source>
</reference>
<dbReference type="InterPro" id="IPR050863">
    <property type="entry name" value="CenT-Element_Derived"/>
</dbReference>
<dbReference type="Gene3D" id="3.30.420.10">
    <property type="entry name" value="Ribonuclease H-like superfamily/Ribonuclease H"/>
    <property type="match status" value="1"/>
</dbReference>
<dbReference type="EMBL" id="JAPWTK010001178">
    <property type="protein sequence ID" value="KAJ8933685.1"/>
    <property type="molecule type" value="Genomic_DNA"/>
</dbReference>
<protein>
    <recommendedName>
        <fullName evidence="1">DDE-1 domain-containing protein</fullName>
    </recommendedName>
</protein>
<feature type="domain" description="DDE-1" evidence="1">
    <location>
        <begin position="245"/>
        <end position="329"/>
    </location>
</feature>
<evidence type="ECO:0000313" key="3">
    <source>
        <dbReference type="Proteomes" id="UP001162162"/>
    </source>
</evidence>
<dbReference type="PANTHER" id="PTHR19303">
    <property type="entry name" value="TRANSPOSON"/>
    <property type="match status" value="1"/>
</dbReference>
<evidence type="ECO:0000313" key="2">
    <source>
        <dbReference type="EMBL" id="KAJ8933685.1"/>
    </source>
</evidence>
<comment type="caution">
    <text evidence="2">The sequence shown here is derived from an EMBL/GenBank/DDBJ whole genome shotgun (WGS) entry which is preliminary data.</text>
</comment>
<evidence type="ECO:0000259" key="1">
    <source>
        <dbReference type="Pfam" id="PF03184"/>
    </source>
</evidence>
<sequence length="368" mass="41650">MEQAVNRVVNNNESIRSVARDSNICYVTLSRYVKQARENNNIGDNISLEKYGYSKHKQIFTDAQLEELVSYVKQSSKIYLGLSPKEVRKLAYDCAMAFHVEVPESWIKNKAAGEDCLTSFLKKQPTLSIRVPEATSIGRATNFNKPNVDAFFDKLARVRDKFKFSSSEIWNLDETGLTTVQRLGKVIAEKGTKQIGGITSGERGVLVTLCIAVSAIGNHVPPMFLFPRKRFHDHFIRDGPPGCIGAGNGSGWMTAEEFYIFMKHFVSNVRPSVEKPVLLLLDNHESHTAYNTVKYAKDNEVVLLSFPPHCSHRLQPLDRSVYGPLKKYMTSEKRCLDEKQSRQIYDNIRYTRACSKSITICSCTKECN</sequence>
<keyword evidence="3" id="KW-1185">Reference proteome</keyword>